<sequence length="201" mass="21639">MEIASLEQLRAHYPPAQGRSLSKQLDRLDPHCIAFIGLSPFAVLATGGAGGQLDASPRGGAPGFVHVLDAHTLLLPDARGNNRLDSFSNIAETGRAGLLFMIPGVDETLRVNGEASLSDDPALLAHFATERNLPRLVMRLRVAEAYLHCAKALMRARLWDSTAQVERCVLPTMGQMIAEQTGGSGPQETQAQMLARYAQDL</sequence>
<reference evidence="2 3" key="1">
    <citation type="submission" date="2015-06" db="EMBL/GenBank/DDBJ databases">
        <title>Draft genome sequencing of a biphenyl-degrading bacterium, Janthinobacterium lividum MEG1.</title>
        <authorList>
            <person name="Shimodaira J."/>
            <person name="Hatta T."/>
        </authorList>
    </citation>
    <scope>NUCLEOTIDE SEQUENCE [LARGE SCALE GENOMIC DNA]</scope>
    <source>
        <strain evidence="2 3">MEG1</strain>
    </source>
</reference>
<dbReference type="AlphaFoldDB" id="A0A1S1U7X5"/>
<proteinExistence type="predicted"/>
<organism evidence="2 3">
    <name type="scientific">Janthinobacterium lividum</name>
    <dbReference type="NCBI Taxonomy" id="29581"/>
    <lineage>
        <taxon>Bacteria</taxon>
        <taxon>Pseudomonadati</taxon>
        <taxon>Pseudomonadota</taxon>
        <taxon>Betaproteobacteria</taxon>
        <taxon>Burkholderiales</taxon>
        <taxon>Oxalobacteraceae</taxon>
        <taxon>Janthinobacterium</taxon>
    </lineage>
</organism>
<feature type="domain" description="Pyridoxamine 5'-phosphate oxidase N-terminal" evidence="1">
    <location>
        <begin position="29"/>
        <end position="149"/>
    </location>
</feature>
<dbReference type="Pfam" id="PF01243">
    <property type="entry name" value="PNPOx_N"/>
    <property type="match status" value="1"/>
</dbReference>
<dbReference type="InterPro" id="IPR012349">
    <property type="entry name" value="Split_barrel_FMN-bd"/>
</dbReference>
<dbReference type="Gene3D" id="2.30.110.10">
    <property type="entry name" value="Electron Transport, Fmn-binding Protein, Chain A"/>
    <property type="match status" value="1"/>
</dbReference>
<name>A0A1S1U7X5_9BURK</name>
<protein>
    <submittedName>
        <fullName evidence="2">Phosphohydrolase</fullName>
    </submittedName>
</protein>
<dbReference type="InterPro" id="IPR011576">
    <property type="entry name" value="Pyridox_Oxase_N"/>
</dbReference>
<evidence type="ECO:0000259" key="1">
    <source>
        <dbReference type="Pfam" id="PF01243"/>
    </source>
</evidence>
<dbReference type="EMBL" id="LFKP01000008">
    <property type="protein sequence ID" value="OHV96522.1"/>
    <property type="molecule type" value="Genomic_DNA"/>
</dbReference>
<evidence type="ECO:0000313" key="2">
    <source>
        <dbReference type="EMBL" id="OHV96522.1"/>
    </source>
</evidence>
<evidence type="ECO:0000313" key="3">
    <source>
        <dbReference type="Proteomes" id="UP000179840"/>
    </source>
</evidence>
<dbReference type="NCBIfam" id="TIGR04025">
    <property type="entry name" value="PPOX_FMN_DR2398"/>
    <property type="match status" value="1"/>
</dbReference>
<dbReference type="GO" id="GO:0016787">
    <property type="term" value="F:hydrolase activity"/>
    <property type="evidence" value="ECO:0007669"/>
    <property type="project" value="UniProtKB-KW"/>
</dbReference>
<dbReference type="Proteomes" id="UP000179840">
    <property type="component" value="Unassembled WGS sequence"/>
</dbReference>
<accession>A0A1S1U7X5</accession>
<dbReference type="InterPro" id="IPR024029">
    <property type="entry name" value="Pyridox_Oxase_FMN-dep"/>
</dbReference>
<keyword evidence="2" id="KW-0378">Hydrolase</keyword>
<dbReference type="PANTHER" id="PTHR42815">
    <property type="entry name" value="FAD-BINDING, PUTATIVE (AFU_ORTHOLOGUE AFUA_6G07600)-RELATED"/>
    <property type="match status" value="1"/>
</dbReference>
<dbReference type="SUPFAM" id="SSF50475">
    <property type="entry name" value="FMN-binding split barrel"/>
    <property type="match status" value="1"/>
</dbReference>
<comment type="caution">
    <text evidence="2">The sequence shown here is derived from an EMBL/GenBank/DDBJ whole genome shotgun (WGS) entry which is preliminary data.</text>
</comment>
<dbReference type="PANTHER" id="PTHR42815:SF2">
    <property type="entry name" value="FAD-BINDING, PUTATIVE (AFU_ORTHOLOGUE AFUA_6G07600)-RELATED"/>
    <property type="match status" value="1"/>
</dbReference>
<dbReference type="RefSeq" id="WP_071078050.1">
    <property type="nucleotide sequence ID" value="NZ_LFKP01000008.1"/>
</dbReference>
<gene>
    <name evidence="2" type="ORF">AKG95_17485</name>
</gene>